<sequence length="102" mass="11989">MLRRMAGGNVHCVSREFRLFYLRRRWPELLDEGEIIQEFKALNGRLINFCYDTYYYRPITRMGLGRILHAELAYRACALSSHDTKCLEEGNLLPPMRSHIGP</sequence>
<evidence type="ECO:0000313" key="1">
    <source>
        <dbReference type="EMBL" id="KAA3489473.1"/>
    </source>
</evidence>
<proteinExistence type="predicted"/>
<dbReference type="Proteomes" id="UP000325315">
    <property type="component" value="Unassembled WGS sequence"/>
</dbReference>
<evidence type="ECO:0000313" key="2">
    <source>
        <dbReference type="Proteomes" id="UP000325315"/>
    </source>
</evidence>
<gene>
    <name evidence="1" type="ORF">EPI10_033087</name>
</gene>
<dbReference type="OrthoDB" id="125347at2759"/>
<name>A0A5B6X6V0_9ROSI</name>
<accession>A0A5B6X6V0</accession>
<reference evidence="2" key="1">
    <citation type="journal article" date="2019" name="Plant Biotechnol. J.">
        <title>Genome sequencing of the Australian wild diploid species Gossypium australe highlights disease resistance and delayed gland morphogenesis.</title>
        <authorList>
            <person name="Cai Y."/>
            <person name="Cai X."/>
            <person name="Wang Q."/>
            <person name="Wang P."/>
            <person name="Zhang Y."/>
            <person name="Cai C."/>
            <person name="Xu Y."/>
            <person name="Wang K."/>
            <person name="Zhou Z."/>
            <person name="Wang C."/>
            <person name="Geng S."/>
            <person name="Li B."/>
            <person name="Dong Q."/>
            <person name="Hou Y."/>
            <person name="Wang H."/>
            <person name="Ai P."/>
            <person name="Liu Z."/>
            <person name="Yi F."/>
            <person name="Sun M."/>
            <person name="An G."/>
            <person name="Cheng J."/>
            <person name="Zhang Y."/>
            <person name="Shi Q."/>
            <person name="Xie Y."/>
            <person name="Shi X."/>
            <person name="Chang Y."/>
            <person name="Huang F."/>
            <person name="Chen Y."/>
            <person name="Hong S."/>
            <person name="Mi L."/>
            <person name="Sun Q."/>
            <person name="Zhang L."/>
            <person name="Zhou B."/>
            <person name="Peng R."/>
            <person name="Zhang X."/>
            <person name="Liu F."/>
        </authorList>
    </citation>
    <scope>NUCLEOTIDE SEQUENCE [LARGE SCALE GENOMIC DNA]</scope>
    <source>
        <strain evidence="2">cv. PA1801</strain>
    </source>
</reference>
<protein>
    <submittedName>
        <fullName evidence="1">Phox/Bem1p</fullName>
    </submittedName>
</protein>
<comment type="caution">
    <text evidence="1">The sequence shown here is derived from an EMBL/GenBank/DDBJ whole genome shotgun (WGS) entry which is preliminary data.</text>
</comment>
<dbReference type="AlphaFoldDB" id="A0A5B6X6V0"/>
<dbReference type="EMBL" id="SMMG02000001">
    <property type="protein sequence ID" value="KAA3489473.1"/>
    <property type="molecule type" value="Genomic_DNA"/>
</dbReference>
<organism evidence="1 2">
    <name type="scientific">Gossypium australe</name>
    <dbReference type="NCBI Taxonomy" id="47621"/>
    <lineage>
        <taxon>Eukaryota</taxon>
        <taxon>Viridiplantae</taxon>
        <taxon>Streptophyta</taxon>
        <taxon>Embryophyta</taxon>
        <taxon>Tracheophyta</taxon>
        <taxon>Spermatophyta</taxon>
        <taxon>Magnoliopsida</taxon>
        <taxon>eudicotyledons</taxon>
        <taxon>Gunneridae</taxon>
        <taxon>Pentapetalae</taxon>
        <taxon>rosids</taxon>
        <taxon>malvids</taxon>
        <taxon>Malvales</taxon>
        <taxon>Malvaceae</taxon>
        <taxon>Malvoideae</taxon>
        <taxon>Gossypium</taxon>
    </lineage>
</organism>
<keyword evidence="2" id="KW-1185">Reference proteome</keyword>